<dbReference type="EMBL" id="VUJU01014613">
    <property type="protein sequence ID" value="KAF0701748.1"/>
    <property type="molecule type" value="Genomic_DNA"/>
</dbReference>
<proteinExistence type="predicted"/>
<keyword evidence="1" id="KW-1133">Transmembrane helix</keyword>
<keyword evidence="1" id="KW-0472">Membrane</keyword>
<protein>
    <submittedName>
        <fullName evidence="2">Uncharacterized protein</fullName>
    </submittedName>
</protein>
<gene>
    <name evidence="2" type="ORF">FWK35_00028684</name>
</gene>
<dbReference type="AlphaFoldDB" id="A0A6G0VMD8"/>
<accession>A0A6G0VMD8</accession>
<name>A0A6G0VMD8_APHCR</name>
<keyword evidence="3" id="KW-1185">Reference proteome</keyword>
<sequence>MNTIVHDISEKKRLLFCVSMLIMILENNLQIFMILTNCSKIITLNDPNKIIETNYCSIKILNDLFRNFKYTQIKKVGKWVPLCCTLGAVWIIIIYYRSVKFESNDRYHCIRKTILNEDDLSAYMLSFQMVGEKSAKLMGNLLSINCSKKKTPITITVGKWVPLCCTLGAVWTTILYYRTVKFESNDNYHCIRKTILNEDDLSA</sequence>
<comment type="caution">
    <text evidence="2">The sequence shown here is derived from an EMBL/GenBank/DDBJ whole genome shotgun (WGS) entry which is preliminary data.</text>
</comment>
<evidence type="ECO:0000256" key="1">
    <source>
        <dbReference type="SAM" id="Phobius"/>
    </source>
</evidence>
<feature type="transmembrane region" description="Helical" evidence="1">
    <location>
        <begin position="14"/>
        <end position="35"/>
    </location>
</feature>
<organism evidence="2 3">
    <name type="scientific">Aphis craccivora</name>
    <name type="common">Cowpea aphid</name>
    <dbReference type="NCBI Taxonomy" id="307492"/>
    <lineage>
        <taxon>Eukaryota</taxon>
        <taxon>Metazoa</taxon>
        <taxon>Ecdysozoa</taxon>
        <taxon>Arthropoda</taxon>
        <taxon>Hexapoda</taxon>
        <taxon>Insecta</taxon>
        <taxon>Pterygota</taxon>
        <taxon>Neoptera</taxon>
        <taxon>Paraneoptera</taxon>
        <taxon>Hemiptera</taxon>
        <taxon>Sternorrhyncha</taxon>
        <taxon>Aphidomorpha</taxon>
        <taxon>Aphidoidea</taxon>
        <taxon>Aphididae</taxon>
        <taxon>Aphidini</taxon>
        <taxon>Aphis</taxon>
        <taxon>Aphis</taxon>
    </lineage>
</organism>
<keyword evidence="1" id="KW-0812">Transmembrane</keyword>
<feature type="transmembrane region" description="Helical" evidence="1">
    <location>
        <begin position="79"/>
        <end position="96"/>
    </location>
</feature>
<reference evidence="2 3" key="1">
    <citation type="submission" date="2019-08" db="EMBL/GenBank/DDBJ databases">
        <title>Whole genome of Aphis craccivora.</title>
        <authorList>
            <person name="Voronova N.V."/>
            <person name="Shulinski R.S."/>
            <person name="Bandarenka Y.V."/>
            <person name="Zhorov D.G."/>
            <person name="Warner D."/>
        </authorList>
    </citation>
    <scope>NUCLEOTIDE SEQUENCE [LARGE SCALE GENOMIC DNA]</scope>
    <source>
        <strain evidence="2">180601</strain>
        <tissue evidence="2">Whole Body</tissue>
    </source>
</reference>
<evidence type="ECO:0000313" key="3">
    <source>
        <dbReference type="Proteomes" id="UP000478052"/>
    </source>
</evidence>
<evidence type="ECO:0000313" key="2">
    <source>
        <dbReference type="EMBL" id="KAF0701748.1"/>
    </source>
</evidence>
<dbReference type="Proteomes" id="UP000478052">
    <property type="component" value="Unassembled WGS sequence"/>
</dbReference>